<protein>
    <submittedName>
        <fullName evidence="3">MSHA biogenesis protein MshI</fullName>
    </submittedName>
</protein>
<evidence type="ECO:0000256" key="2">
    <source>
        <dbReference type="SAM" id="Phobius"/>
    </source>
</evidence>
<evidence type="ECO:0000313" key="4">
    <source>
        <dbReference type="Proteomes" id="UP000011960"/>
    </source>
</evidence>
<dbReference type="AlphaFoldDB" id="M7CZQ3"/>
<keyword evidence="2" id="KW-1133">Transmembrane helix</keyword>
<evidence type="ECO:0000256" key="1">
    <source>
        <dbReference type="SAM" id="Coils"/>
    </source>
</evidence>
<keyword evidence="4" id="KW-1185">Reference proteome</keyword>
<keyword evidence="1" id="KW-0175">Coiled coil</keyword>
<dbReference type="Proteomes" id="UP000011960">
    <property type="component" value="Unassembled WGS sequence"/>
</dbReference>
<dbReference type="eggNOG" id="COG3166">
    <property type="taxonomic scope" value="Bacteria"/>
</dbReference>
<accession>M7CZQ3</accession>
<dbReference type="RefSeq" id="WP_008940698.1">
    <property type="nucleotide sequence ID" value="NZ_APAT01000029.1"/>
</dbReference>
<dbReference type="InterPro" id="IPR007813">
    <property type="entry name" value="PilN"/>
</dbReference>
<dbReference type="OrthoDB" id="6876592at2"/>
<dbReference type="STRING" id="1288826.MSNKSG1_17920"/>
<evidence type="ECO:0000313" key="3">
    <source>
        <dbReference type="EMBL" id="EMP53978.1"/>
    </source>
</evidence>
<gene>
    <name evidence="3" type="ORF">MSNKSG1_17920</name>
</gene>
<dbReference type="Pfam" id="PF05137">
    <property type="entry name" value="PilN"/>
    <property type="match status" value="1"/>
</dbReference>
<sequence length="202" mass="22444">MIQQVNLYTSELRPRHQRLTATTAVLSLVVVFVTALAVGFWSSYQSRQLEAKLAMTQNRNEQLQAAVTAMSEAVKQRQPDPGLKTELESLNRTLARRQHLLDRVAGLAVGQSGTFSPLMSALAQQIPDQVWLTGITLELDPLHAEIRGRTRDSHRVPVYLERLGQSAEFRGRTFGSFRLSRPEKGGSVEFFVATRPGEEGGS</sequence>
<keyword evidence="2" id="KW-0472">Membrane</keyword>
<dbReference type="EMBL" id="APAT01000029">
    <property type="protein sequence ID" value="EMP53978.1"/>
    <property type="molecule type" value="Genomic_DNA"/>
</dbReference>
<dbReference type="PATRIC" id="fig|1288826.3.peg.3556"/>
<feature type="coiled-coil region" evidence="1">
    <location>
        <begin position="46"/>
        <end position="73"/>
    </location>
</feature>
<organism evidence="3 4">
    <name type="scientific">Marinobacter santoriniensis NKSG1</name>
    <dbReference type="NCBI Taxonomy" id="1288826"/>
    <lineage>
        <taxon>Bacteria</taxon>
        <taxon>Pseudomonadati</taxon>
        <taxon>Pseudomonadota</taxon>
        <taxon>Gammaproteobacteria</taxon>
        <taxon>Pseudomonadales</taxon>
        <taxon>Marinobacteraceae</taxon>
        <taxon>Marinobacter</taxon>
    </lineage>
</organism>
<comment type="caution">
    <text evidence="3">The sequence shown here is derived from an EMBL/GenBank/DDBJ whole genome shotgun (WGS) entry which is preliminary data.</text>
</comment>
<feature type="transmembrane region" description="Helical" evidence="2">
    <location>
        <begin position="21"/>
        <end position="41"/>
    </location>
</feature>
<name>M7CZQ3_9GAMM</name>
<proteinExistence type="predicted"/>
<reference evidence="3 4" key="1">
    <citation type="journal article" date="2013" name="Genome Announc.">
        <title>Genome Sequence of Hydrothermal Arsenic-Respiring Bacterium Marinobacter santoriniensis NKSG1T.</title>
        <authorList>
            <person name="Handley K.M."/>
            <person name="Upton M."/>
            <person name="Beatson S.A."/>
            <person name="Hery M."/>
            <person name="Lloyd J.R."/>
        </authorList>
    </citation>
    <scope>NUCLEOTIDE SEQUENCE [LARGE SCALE GENOMIC DNA]</scope>
    <source>
        <strain evidence="3 4">NKSG1</strain>
    </source>
</reference>
<keyword evidence="2" id="KW-0812">Transmembrane</keyword>